<dbReference type="GO" id="GO:0000162">
    <property type="term" value="P:L-tryptophan biosynthetic process"/>
    <property type="evidence" value="ECO:0007669"/>
    <property type="project" value="TreeGrafter"/>
</dbReference>
<dbReference type="SUPFAM" id="SSF56322">
    <property type="entry name" value="ADC synthase"/>
    <property type="match status" value="1"/>
</dbReference>
<dbReference type="InterPro" id="IPR015890">
    <property type="entry name" value="Chorismate_C"/>
</dbReference>
<dbReference type="Pfam" id="PF04715">
    <property type="entry name" value="Anth_synt_I_N"/>
    <property type="match status" value="1"/>
</dbReference>
<evidence type="ECO:0000313" key="5">
    <source>
        <dbReference type="EMBL" id="OCX72941.1"/>
    </source>
</evidence>
<dbReference type="PANTHER" id="PTHR11236:SF50">
    <property type="entry name" value="AMINODEOXYCHORISMATE SYNTHASE COMPONENT 1"/>
    <property type="match status" value="1"/>
</dbReference>
<accession>A0A1C2IAB7</accession>
<dbReference type="InterPro" id="IPR019999">
    <property type="entry name" value="Anth_synth_I-like"/>
</dbReference>
<evidence type="ECO:0000256" key="1">
    <source>
        <dbReference type="ARBA" id="ARBA00013139"/>
    </source>
</evidence>
<dbReference type="PANTHER" id="PTHR11236">
    <property type="entry name" value="AMINOBENZOATE/ANTHRANILATE SYNTHASE"/>
    <property type="match status" value="1"/>
</dbReference>
<feature type="domain" description="Chorismate-utilising enzyme C-terminal" evidence="3">
    <location>
        <begin position="196"/>
        <end position="448"/>
    </location>
</feature>
<dbReference type="OrthoDB" id="9803598at2"/>
<dbReference type="EC" id="2.6.1.85" evidence="1"/>
<evidence type="ECO:0000256" key="2">
    <source>
        <dbReference type="ARBA" id="ARBA00022679"/>
    </source>
</evidence>
<dbReference type="GO" id="GO:0046820">
    <property type="term" value="F:4-amino-4-deoxychorismate synthase activity"/>
    <property type="evidence" value="ECO:0007669"/>
    <property type="project" value="UniProtKB-EC"/>
</dbReference>
<dbReference type="AlphaFoldDB" id="A0A1C2IAB7"/>
<evidence type="ECO:0000313" key="8">
    <source>
        <dbReference type="Proteomes" id="UP000095008"/>
    </source>
</evidence>
<dbReference type="Proteomes" id="UP000095008">
    <property type="component" value="Unassembled WGS sequence"/>
</dbReference>
<dbReference type="EMBL" id="LWRY01000094">
    <property type="protein sequence ID" value="OCX72941.1"/>
    <property type="molecule type" value="Genomic_DNA"/>
</dbReference>
<dbReference type="Gene3D" id="3.60.120.10">
    <property type="entry name" value="Anthranilate synthase"/>
    <property type="match status" value="1"/>
</dbReference>
<evidence type="ECO:0000313" key="7">
    <source>
        <dbReference type="Proteomes" id="UP000094893"/>
    </source>
</evidence>
<gene>
    <name evidence="5" type="ORF">A6M23_08755</name>
    <name evidence="6" type="ORF">A6P07_07785</name>
</gene>
<organism evidence="5 8">
    <name type="scientific">Acidithiobacillus thiooxidans</name>
    <name type="common">Thiobacillus thiooxidans</name>
    <dbReference type="NCBI Taxonomy" id="930"/>
    <lineage>
        <taxon>Bacteria</taxon>
        <taxon>Pseudomonadati</taxon>
        <taxon>Pseudomonadota</taxon>
        <taxon>Acidithiobacillia</taxon>
        <taxon>Acidithiobacillales</taxon>
        <taxon>Acidithiobacillaceae</taxon>
        <taxon>Acidithiobacillus</taxon>
    </lineage>
</organism>
<reference evidence="5 7" key="1">
    <citation type="journal article" date="2016" name="Int. J. Mol. Sci.">
        <title>Comparative genomics of the extreme acidophile Acidithiobacillus thiooxidans reveals intraspecific divergence and niche adaptation.</title>
        <authorList>
            <person name="Zhang X."/>
            <person name="Feng X."/>
            <person name="Tao J."/>
            <person name="Ma L."/>
            <person name="Xiao Y."/>
            <person name="Liang Y."/>
            <person name="Liu X."/>
            <person name="Yin H."/>
        </authorList>
    </citation>
    <scope>NUCLEOTIDE SEQUENCE [LARGE SCALE GENOMIC DNA]</scope>
    <source>
        <strain evidence="6 7">A02</strain>
        <strain evidence="5">DXS-W</strain>
    </source>
</reference>
<dbReference type="NCBIfam" id="TIGR00553">
    <property type="entry name" value="pabB"/>
    <property type="match status" value="1"/>
</dbReference>
<evidence type="ECO:0000259" key="4">
    <source>
        <dbReference type="Pfam" id="PF04715"/>
    </source>
</evidence>
<sequence length="463" mass="51027">MTLSPLVCCALAYPDRLENVFASLAETDWSQWLDSSARTPGQGRYSIMVTQPRRRIWQHQGQLWVADGNQPAQLSTSSLWEVLRESLANLPATQLPQGEDLPFTGGVLGYLAYDFALAEQGLAMSATATWPEAAFGVYDTAFMVDHLKSCSWLLAPEDQMASVRLQWEARLAAVREPALWPVFQTHGAVQAQWSPAQYHQAFRQVEAYIHAGDCYQINLAQKFSAAFSGSPWYLYQHLRSLNPAAFSAYLRFPWGSALSFSPERLLQVRQGQMQVRPIKGTRPRSADAVQDIRLAEDLLHSPKDRAENVMIVDLLRNDLGKVAKTGSVQVTQLCGLESNAQVHHLVSVVEAQLQDGLDPLHALAACFPGGSITGAPKRRAMEIIHELEAASRGLYCGSIGYIDRSGRMDMNIAIRTITASQGELQFWGGGGIVSDSVATAEYQESLDKVALFHRELAALRGLA</sequence>
<protein>
    <recommendedName>
        <fullName evidence="1">aminodeoxychorismate synthase</fullName>
        <ecNumber evidence="1">2.6.1.85</ecNumber>
    </recommendedName>
</protein>
<dbReference type="InterPro" id="IPR006805">
    <property type="entry name" value="Anth_synth_I_N"/>
</dbReference>
<keyword evidence="8" id="KW-1185">Reference proteome</keyword>
<dbReference type="InterPro" id="IPR005801">
    <property type="entry name" value="ADC_synthase"/>
</dbReference>
<dbReference type="GO" id="GO:0009396">
    <property type="term" value="P:folic acid-containing compound biosynthetic process"/>
    <property type="evidence" value="ECO:0007669"/>
    <property type="project" value="InterPro"/>
</dbReference>
<dbReference type="eggNOG" id="COG0147">
    <property type="taxonomic scope" value="Bacteria"/>
</dbReference>
<name>A0A1C2IAB7_ACITH</name>
<dbReference type="EMBL" id="LWSA01000098">
    <property type="protein sequence ID" value="OCX73640.1"/>
    <property type="molecule type" value="Genomic_DNA"/>
</dbReference>
<evidence type="ECO:0000259" key="3">
    <source>
        <dbReference type="Pfam" id="PF00425"/>
    </source>
</evidence>
<comment type="caution">
    <text evidence="5">The sequence shown here is derived from an EMBL/GenBank/DDBJ whole genome shotgun (WGS) entry which is preliminary data.</text>
</comment>
<dbReference type="Proteomes" id="UP000094893">
    <property type="component" value="Unassembled WGS sequence"/>
</dbReference>
<feature type="domain" description="Anthranilate synthase component I N-terminal" evidence="4">
    <location>
        <begin position="18"/>
        <end position="148"/>
    </location>
</feature>
<evidence type="ECO:0000313" key="6">
    <source>
        <dbReference type="EMBL" id="OCX73640.1"/>
    </source>
</evidence>
<keyword evidence="2" id="KW-0808">Transferase</keyword>
<dbReference type="RefSeq" id="WP_065957834.1">
    <property type="nucleotide sequence ID" value="NZ_LWRY01000094.1"/>
</dbReference>
<dbReference type="Pfam" id="PF00425">
    <property type="entry name" value="Chorismate_bind"/>
    <property type="match status" value="1"/>
</dbReference>
<dbReference type="STRING" id="930.GCA_002079865_01806"/>
<proteinExistence type="predicted"/>
<dbReference type="InterPro" id="IPR005802">
    <property type="entry name" value="ADC_synth_comp_1"/>
</dbReference>
<dbReference type="PRINTS" id="PR00095">
    <property type="entry name" value="ANTSNTHASEI"/>
</dbReference>